<dbReference type="Proteomes" id="UP000822476">
    <property type="component" value="Unassembled WGS sequence"/>
</dbReference>
<keyword evidence="3" id="KW-1185">Reference proteome</keyword>
<feature type="non-terminal residue" evidence="2">
    <location>
        <position position="1"/>
    </location>
</feature>
<comment type="caution">
    <text evidence="2">The sequence shown here is derived from an EMBL/GenBank/DDBJ whole genome shotgun (WGS) entry which is preliminary data.</text>
</comment>
<evidence type="ECO:0000313" key="2">
    <source>
        <dbReference type="EMBL" id="KAF7234188.1"/>
    </source>
</evidence>
<sequence length="342" mass="38522">QVDTTHCTLCPSCLWYSSFQQRFYRYIFPPYLLVCRFCASMPESYEIVKYLEVCSSEQSSLLKAVSRKLLNVLSFGRKILILDSNYAIISSVTHCECVTDVALTPDASILLFTDTRGTLSIYFPSEDRGVFSLTHFGSIKFIRIVSDENTGKFSLLLAAERLIYWPDLESFLLKSALVNQDSECLFSLLRGAIDYPDSDGSYPVSIHHTALNWTLQLSAPVPMLYAASTGLVFSEPVFTPSGCFASDQVVFSKAFFINPVYCVALSTSVSPFLCTCVCKRYSHRTVEVVRICCRNVCLPYVITTIAFVFLPLEGFSFFSISLAMYHQSPRNCLQRFVDHLPL</sequence>
<accession>A0A8S9YGE2</accession>
<keyword evidence="1" id="KW-0812">Transmembrane</keyword>
<evidence type="ECO:0000256" key="1">
    <source>
        <dbReference type="SAM" id="Phobius"/>
    </source>
</evidence>
<dbReference type="EMBL" id="JTDE01011433">
    <property type="protein sequence ID" value="KAF7234188.1"/>
    <property type="molecule type" value="Genomic_DNA"/>
</dbReference>
<dbReference type="OrthoDB" id="10417489at2759"/>
<keyword evidence="1" id="KW-1133">Transmembrane helix</keyword>
<proteinExistence type="predicted"/>
<gene>
    <name evidence="2" type="ORF">EG68_12376</name>
</gene>
<protein>
    <submittedName>
        <fullName evidence="2">Uncharacterized protein</fullName>
    </submittedName>
</protein>
<name>A0A8S9YGE2_9TREM</name>
<organism evidence="2 3">
    <name type="scientific">Paragonimus skrjabini miyazakii</name>
    <dbReference type="NCBI Taxonomy" id="59628"/>
    <lineage>
        <taxon>Eukaryota</taxon>
        <taxon>Metazoa</taxon>
        <taxon>Spiralia</taxon>
        <taxon>Lophotrochozoa</taxon>
        <taxon>Platyhelminthes</taxon>
        <taxon>Trematoda</taxon>
        <taxon>Digenea</taxon>
        <taxon>Plagiorchiida</taxon>
        <taxon>Troglotremata</taxon>
        <taxon>Troglotrematidae</taxon>
        <taxon>Paragonimus</taxon>
    </lineage>
</organism>
<evidence type="ECO:0000313" key="3">
    <source>
        <dbReference type="Proteomes" id="UP000822476"/>
    </source>
</evidence>
<keyword evidence="1" id="KW-0472">Membrane</keyword>
<dbReference type="SUPFAM" id="SSF50978">
    <property type="entry name" value="WD40 repeat-like"/>
    <property type="match status" value="1"/>
</dbReference>
<dbReference type="AlphaFoldDB" id="A0A8S9YGE2"/>
<feature type="transmembrane region" description="Helical" evidence="1">
    <location>
        <begin position="300"/>
        <end position="325"/>
    </location>
</feature>
<reference evidence="2" key="1">
    <citation type="submission" date="2019-07" db="EMBL/GenBank/DDBJ databases">
        <title>Annotation for the trematode Paragonimus miyazaki's.</title>
        <authorList>
            <person name="Choi Y.-J."/>
        </authorList>
    </citation>
    <scope>NUCLEOTIDE SEQUENCE</scope>
    <source>
        <strain evidence="2">Japan</strain>
    </source>
</reference>
<dbReference type="InterPro" id="IPR036322">
    <property type="entry name" value="WD40_repeat_dom_sf"/>
</dbReference>